<gene>
    <name evidence="2" type="ORF">Ddye_001036</name>
</gene>
<evidence type="ECO:0000259" key="1">
    <source>
        <dbReference type="Pfam" id="PF13966"/>
    </source>
</evidence>
<keyword evidence="3" id="KW-1185">Reference proteome</keyword>
<dbReference type="AlphaFoldDB" id="A0AAD9XNJ0"/>
<protein>
    <recommendedName>
        <fullName evidence="1">Reverse transcriptase zinc-binding domain-containing protein</fullName>
    </recommendedName>
</protein>
<name>A0AAD9XNJ0_9ROSI</name>
<proteinExistence type="predicted"/>
<evidence type="ECO:0000313" key="2">
    <source>
        <dbReference type="EMBL" id="KAK2662462.1"/>
    </source>
</evidence>
<dbReference type="EMBL" id="JANJYI010000001">
    <property type="protein sequence ID" value="KAK2662462.1"/>
    <property type="molecule type" value="Genomic_DNA"/>
</dbReference>
<dbReference type="InterPro" id="IPR026960">
    <property type="entry name" value="RVT-Znf"/>
</dbReference>
<organism evidence="2 3">
    <name type="scientific">Dipteronia dyeriana</name>
    <dbReference type="NCBI Taxonomy" id="168575"/>
    <lineage>
        <taxon>Eukaryota</taxon>
        <taxon>Viridiplantae</taxon>
        <taxon>Streptophyta</taxon>
        <taxon>Embryophyta</taxon>
        <taxon>Tracheophyta</taxon>
        <taxon>Spermatophyta</taxon>
        <taxon>Magnoliopsida</taxon>
        <taxon>eudicotyledons</taxon>
        <taxon>Gunneridae</taxon>
        <taxon>Pentapetalae</taxon>
        <taxon>rosids</taxon>
        <taxon>malvids</taxon>
        <taxon>Sapindales</taxon>
        <taxon>Sapindaceae</taxon>
        <taxon>Hippocastanoideae</taxon>
        <taxon>Acereae</taxon>
        <taxon>Dipteronia</taxon>
    </lineage>
</organism>
<comment type="caution">
    <text evidence="2">The sequence shown here is derived from an EMBL/GenBank/DDBJ whole genome shotgun (WGS) entry which is preliminary data.</text>
</comment>
<dbReference type="Pfam" id="PF13966">
    <property type="entry name" value="zf-RVT"/>
    <property type="match status" value="1"/>
</dbReference>
<feature type="domain" description="Reverse transcriptase zinc-binding" evidence="1">
    <location>
        <begin position="277"/>
        <end position="340"/>
    </location>
</feature>
<dbReference type="Proteomes" id="UP001280121">
    <property type="component" value="Unassembled WGS sequence"/>
</dbReference>
<sequence>MKTCIFVGENSTSDFSRITSKRFAGIHSWILPRDHIIEFYSNLFSSDPSRVETDFLVVEDVIPSLVNDVKNTFLISIPSKDNIHDVVFAMNTASAPRPDGFSEWFYQYCWDVVDQLAQIVVRIVSPRQFRFIWDRHIEHGSKSEEYHECFKVYGNIPGQLVNYGKSSIYFGSSVSPTRISRLQSLVEGIGLISKNSQRDFWSDNWLGVPILEILEISDYLATLLKVRVSDFIYEGRWVLDDSFRVRFPDICSMIDRIAISPVTDSLVWAQSRDGQISCKSTYSRMICDSPYVTQWRDVWCFFIPPSRLALTWHLLLNPLPTKDRLCRVGFHLASRCIVCGG</sequence>
<accession>A0AAD9XNJ0</accession>
<evidence type="ECO:0000313" key="3">
    <source>
        <dbReference type="Proteomes" id="UP001280121"/>
    </source>
</evidence>
<reference evidence="2" key="1">
    <citation type="journal article" date="2023" name="Plant J.">
        <title>Genome sequences and population genomics provide insights into the demographic history, inbreeding, and mutation load of two 'living fossil' tree species of Dipteronia.</title>
        <authorList>
            <person name="Feng Y."/>
            <person name="Comes H.P."/>
            <person name="Chen J."/>
            <person name="Zhu S."/>
            <person name="Lu R."/>
            <person name="Zhang X."/>
            <person name="Li P."/>
            <person name="Qiu J."/>
            <person name="Olsen K.M."/>
            <person name="Qiu Y."/>
        </authorList>
    </citation>
    <scope>NUCLEOTIDE SEQUENCE</scope>
    <source>
        <strain evidence="2">KIB01</strain>
    </source>
</reference>